<evidence type="ECO:0000259" key="1">
    <source>
        <dbReference type="Pfam" id="PF13860"/>
    </source>
</evidence>
<reference evidence="2" key="1">
    <citation type="submission" date="2018-05" db="EMBL/GenBank/DDBJ databases">
        <authorList>
            <person name="Lanie J.A."/>
            <person name="Ng W.-L."/>
            <person name="Kazmierczak K.M."/>
            <person name="Andrzejewski T.M."/>
            <person name="Davidsen T.M."/>
            <person name="Wayne K.J."/>
            <person name="Tettelin H."/>
            <person name="Glass J.I."/>
            <person name="Rusch D."/>
            <person name="Podicherti R."/>
            <person name="Tsui H.-C.T."/>
            <person name="Winkler M.E."/>
        </authorList>
    </citation>
    <scope>NUCLEOTIDE SEQUENCE</scope>
</reference>
<protein>
    <recommendedName>
        <fullName evidence="1">FlgD/Vpr Ig-like domain-containing protein</fullName>
    </recommendedName>
</protein>
<organism evidence="2">
    <name type="scientific">marine metagenome</name>
    <dbReference type="NCBI Taxonomy" id="408172"/>
    <lineage>
        <taxon>unclassified sequences</taxon>
        <taxon>metagenomes</taxon>
        <taxon>ecological metagenomes</taxon>
    </lineage>
</organism>
<dbReference type="InterPro" id="IPR026444">
    <property type="entry name" value="Secre_tail"/>
</dbReference>
<dbReference type="NCBIfam" id="TIGR04183">
    <property type="entry name" value="Por_Secre_tail"/>
    <property type="match status" value="1"/>
</dbReference>
<dbReference type="EMBL" id="UINC01005091">
    <property type="protein sequence ID" value="SVA19000.1"/>
    <property type="molecule type" value="Genomic_DNA"/>
</dbReference>
<accession>A0A381TSJ7</accession>
<proteinExistence type="predicted"/>
<sequence length="508" mass="56254">MKAINKRTIRMISIYLLLIPFALMKADVVERSGSRDLLDTLSLEYDDSVGINIYPGDVIMEIYRVPADLTLNQVGINIGQWNTNGETAKLQVEVFKQGASSYPYRSDGSLYPYEQEGQNSWLGYAHTETDPSTPYPSVSSGSENLVWNNFNSGAGPCNSLAEQDLGQSIFGDKVLPVGDDSTIVQTPSNLSSGFHYADFSVEGGANFLQDEYIAVVITYIGDSNGSTDEGSLITVSGQRSTYWYYGLFVHPAPGLKYYHSNCSGPSSEQGWYIDDKTPSLNYVANITGTMPPKIEILHVGISSIEPIQEYIPPGTYIRITIRINDAIVELMENVQVVLHWQVNSLDASENVLLQQASCFNLVEQQYHYCAKIEQYYSSGTRIYWWVTAEDEDGNIATTTKKSFMFGTLSVDDETIPSAFNLQGNYPNPFNPTTKINFSVQSPSEMDLTVYAMDGKLVRKILIGNVGTGYHSISWDGKDQSLNSVSSGIYFYRLDAGAQSQTGKMTLLK</sequence>
<feature type="domain" description="FlgD/Vpr Ig-like" evidence="1">
    <location>
        <begin position="432"/>
        <end position="494"/>
    </location>
</feature>
<evidence type="ECO:0000313" key="2">
    <source>
        <dbReference type="EMBL" id="SVA19000.1"/>
    </source>
</evidence>
<name>A0A381TSJ7_9ZZZZ</name>
<dbReference type="InterPro" id="IPR025965">
    <property type="entry name" value="FlgD/Vpr_Ig-like"/>
</dbReference>
<dbReference type="Pfam" id="PF13860">
    <property type="entry name" value="FlgD_ig"/>
    <property type="match status" value="1"/>
</dbReference>
<gene>
    <name evidence="2" type="ORF">METZ01_LOCUS71854</name>
</gene>
<dbReference type="Gene3D" id="2.60.40.4070">
    <property type="match status" value="1"/>
</dbReference>
<dbReference type="AlphaFoldDB" id="A0A381TSJ7"/>